<feature type="transmembrane region" description="Helical" evidence="2">
    <location>
        <begin position="146"/>
        <end position="166"/>
    </location>
</feature>
<evidence type="ECO:0000256" key="1">
    <source>
        <dbReference type="SAM" id="MobiDB-lite"/>
    </source>
</evidence>
<reference evidence="3 4" key="1">
    <citation type="submission" date="2016-11" db="EMBL/GenBank/DDBJ databases">
        <authorList>
            <person name="Jaros S."/>
            <person name="Januszkiewicz K."/>
            <person name="Wedrychowicz H."/>
        </authorList>
    </citation>
    <scope>NUCLEOTIDE SEQUENCE [LARGE SCALE GENOMIC DNA]</scope>
    <source>
        <strain evidence="3 4">DSM 17477</strain>
    </source>
</reference>
<keyword evidence="2" id="KW-1133">Transmembrane helix</keyword>
<organism evidence="3 4">
    <name type="scientific">Dethiosulfatibacter aminovorans DSM 17477</name>
    <dbReference type="NCBI Taxonomy" id="1121476"/>
    <lineage>
        <taxon>Bacteria</taxon>
        <taxon>Bacillati</taxon>
        <taxon>Bacillota</taxon>
        <taxon>Tissierellia</taxon>
        <taxon>Dethiosulfatibacter</taxon>
    </lineage>
</organism>
<accession>A0A1M6IRQ8</accession>
<dbReference type="OrthoDB" id="122883at2"/>
<protein>
    <submittedName>
        <fullName evidence="3">Phospholipase_D-nuclease N-terminal</fullName>
    </submittedName>
</protein>
<proteinExistence type="predicted"/>
<keyword evidence="4" id="KW-1185">Reference proteome</keyword>
<evidence type="ECO:0000313" key="4">
    <source>
        <dbReference type="Proteomes" id="UP000184052"/>
    </source>
</evidence>
<dbReference type="RefSeq" id="WP_073049830.1">
    <property type="nucleotide sequence ID" value="NZ_FQZL01000018.1"/>
</dbReference>
<sequence length="286" mass="32860">MIGFAFIPFMMIFIFQLFLAIFVYNDSKKRGMNPVLWVLITILMPNLIGFIIYLVVRSQSSQWIQANKPSGRQSPDYSRRVDTDKGYGKDYDRVSVSSRSAEERRCQTCGRTLTGNPYKCPYCGAEVYNEMFDDGMAQANAARKSIIAVLAILLAVGMLFFAFIALTPFRYMNIEEVIDTFKYEIFRGEDQNTSSVISSKYSYWDGTKEKTIDVDRNGVLEIEFELVSKEGIVYAVLKDDDNNIMYNFPGNAREIVVFDVQKGDRYYISVVGQEAKGSYKFEWRIK</sequence>
<gene>
    <name evidence="3" type="ORF">SAMN02745751_02407</name>
</gene>
<keyword evidence="2" id="KW-0812">Transmembrane</keyword>
<name>A0A1M6IRQ8_9FIRM</name>
<feature type="compositionally biased region" description="Polar residues" evidence="1">
    <location>
        <begin position="66"/>
        <end position="76"/>
    </location>
</feature>
<evidence type="ECO:0000313" key="3">
    <source>
        <dbReference type="EMBL" id="SHJ37058.1"/>
    </source>
</evidence>
<feature type="transmembrane region" description="Helical" evidence="2">
    <location>
        <begin position="6"/>
        <end position="24"/>
    </location>
</feature>
<dbReference type="EMBL" id="FQZL01000018">
    <property type="protein sequence ID" value="SHJ37058.1"/>
    <property type="molecule type" value="Genomic_DNA"/>
</dbReference>
<feature type="region of interest" description="Disordered" evidence="1">
    <location>
        <begin position="66"/>
        <end position="85"/>
    </location>
</feature>
<dbReference type="Proteomes" id="UP000184052">
    <property type="component" value="Unassembled WGS sequence"/>
</dbReference>
<keyword evidence="2" id="KW-0472">Membrane</keyword>
<evidence type="ECO:0000256" key="2">
    <source>
        <dbReference type="SAM" id="Phobius"/>
    </source>
</evidence>
<dbReference type="STRING" id="1121476.SAMN02745751_02407"/>
<feature type="transmembrane region" description="Helical" evidence="2">
    <location>
        <begin position="36"/>
        <end position="56"/>
    </location>
</feature>
<dbReference type="AlphaFoldDB" id="A0A1M6IRQ8"/>